<proteinExistence type="predicted"/>
<protein>
    <submittedName>
        <fullName evidence="2">Uncharacterized protein</fullName>
    </submittedName>
</protein>
<sequence>MDATGLRVGPATCSRVCIYGLLLHYEYYNAAVGTLVDYLLPTTALAASLSVIYGIVAICTLTKHRGGFEGKRTLKSFKLFSLATSAWILVLSILIVATGYDHAFNCPWDNDSQSQDSLFHCAVHVCTSGNLGP</sequence>
<keyword evidence="1" id="KW-0812">Transmembrane</keyword>
<keyword evidence="3" id="KW-1185">Reference proteome</keyword>
<reference evidence="2 3" key="1">
    <citation type="submission" date="2021-11" db="EMBL/GenBank/DDBJ databases">
        <title>Black yeast isolated from Biological Soil Crust.</title>
        <authorList>
            <person name="Kurbessoian T."/>
        </authorList>
    </citation>
    <scope>NUCLEOTIDE SEQUENCE [LARGE SCALE GENOMIC DNA]</scope>
    <source>
        <strain evidence="2 3">CCFEE 5522</strain>
    </source>
</reference>
<organism evidence="2 3">
    <name type="scientific">Oleoguttula mirabilis</name>
    <dbReference type="NCBI Taxonomy" id="1507867"/>
    <lineage>
        <taxon>Eukaryota</taxon>
        <taxon>Fungi</taxon>
        <taxon>Dikarya</taxon>
        <taxon>Ascomycota</taxon>
        <taxon>Pezizomycotina</taxon>
        <taxon>Dothideomycetes</taxon>
        <taxon>Dothideomycetidae</taxon>
        <taxon>Mycosphaerellales</taxon>
        <taxon>Teratosphaeriaceae</taxon>
        <taxon>Oleoguttula</taxon>
    </lineage>
</organism>
<feature type="transmembrane region" description="Helical" evidence="1">
    <location>
        <begin position="79"/>
        <end position="100"/>
    </location>
</feature>
<feature type="transmembrane region" description="Helical" evidence="1">
    <location>
        <begin position="38"/>
        <end position="58"/>
    </location>
</feature>
<evidence type="ECO:0000256" key="1">
    <source>
        <dbReference type="SAM" id="Phobius"/>
    </source>
</evidence>
<evidence type="ECO:0000313" key="2">
    <source>
        <dbReference type="EMBL" id="KAK4549358.1"/>
    </source>
</evidence>
<keyword evidence="1" id="KW-0472">Membrane</keyword>
<evidence type="ECO:0000313" key="3">
    <source>
        <dbReference type="Proteomes" id="UP001324427"/>
    </source>
</evidence>
<accession>A0AAV9JXI9</accession>
<gene>
    <name evidence="2" type="ORF">LTR36_006355</name>
</gene>
<dbReference type="EMBL" id="JAVFHQ010000004">
    <property type="protein sequence ID" value="KAK4549358.1"/>
    <property type="molecule type" value="Genomic_DNA"/>
</dbReference>
<keyword evidence="1" id="KW-1133">Transmembrane helix</keyword>
<name>A0AAV9JXI9_9PEZI</name>
<comment type="caution">
    <text evidence="2">The sequence shown here is derived from an EMBL/GenBank/DDBJ whole genome shotgun (WGS) entry which is preliminary data.</text>
</comment>
<dbReference type="Proteomes" id="UP001324427">
    <property type="component" value="Unassembled WGS sequence"/>
</dbReference>
<dbReference type="AlphaFoldDB" id="A0AAV9JXI9"/>